<dbReference type="AlphaFoldDB" id="A0A2A5T2M9"/>
<dbReference type="InterPro" id="IPR004291">
    <property type="entry name" value="Transposase_IS66_central"/>
</dbReference>
<protein>
    <submittedName>
        <fullName evidence="2">Transposase</fullName>
    </submittedName>
</protein>
<feature type="domain" description="Transposase IS66 central" evidence="1">
    <location>
        <begin position="5"/>
        <end position="102"/>
    </location>
</feature>
<name>A0A2A5T2M9_9GAMM</name>
<dbReference type="EMBL" id="NBYY01000020">
    <property type="protein sequence ID" value="PCS22423.1"/>
    <property type="molecule type" value="Genomic_DNA"/>
</dbReference>
<gene>
    <name evidence="2" type="ORF">BTN49_1948</name>
</gene>
<evidence type="ECO:0000313" key="3">
    <source>
        <dbReference type="Proteomes" id="UP000219020"/>
    </source>
</evidence>
<organism evidence="2 3">
    <name type="scientific">Candidatus Enterovibrio escicola</name>
    <dbReference type="NCBI Taxonomy" id="1927127"/>
    <lineage>
        <taxon>Bacteria</taxon>
        <taxon>Pseudomonadati</taxon>
        <taxon>Pseudomonadota</taxon>
        <taxon>Gammaproteobacteria</taxon>
        <taxon>Vibrionales</taxon>
        <taxon>Vibrionaceae</taxon>
        <taxon>Enterovibrio</taxon>
    </lineage>
</organism>
<sequence>MQKPNVEAATRWVWLLSGSDVIYQTIRYRHHEETAKAILDKQCYAIVITDQCGSYNWLDPTRHQFWWAHVTRNLQQISEYSDGGLTSHIGKCLILFCHTVFQIQHCYE</sequence>
<evidence type="ECO:0000313" key="2">
    <source>
        <dbReference type="EMBL" id="PCS22423.1"/>
    </source>
</evidence>
<reference evidence="3" key="1">
    <citation type="submission" date="2017-04" db="EMBL/GenBank/DDBJ databases">
        <title>Genome evolution of the luminous symbionts of deep sea anglerfish.</title>
        <authorList>
            <person name="Hendry T.A."/>
        </authorList>
    </citation>
    <scope>NUCLEOTIDE SEQUENCE [LARGE SCALE GENOMIC DNA]</scope>
</reference>
<comment type="caution">
    <text evidence="2">The sequence shown here is derived from an EMBL/GenBank/DDBJ whole genome shotgun (WGS) entry which is preliminary data.</text>
</comment>
<keyword evidence="3" id="KW-1185">Reference proteome</keyword>
<proteinExistence type="predicted"/>
<dbReference type="Proteomes" id="UP000219020">
    <property type="component" value="Unassembled WGS sequence"/>
</dbReference>
<accession>A0A2A5T2M9</accession>
<evidence type="ECO:0000259" key="1">
    <source>
        <dbReference type="Pfam" id="PF03050"/>
    </source>
</evidence>
<dbReference type="Pfam" id="PF03050">
    <property type="entry name" value="DDE_Tnp_IS66"/>
    <property type="match status" value="1"/>
</dbReference>